<sequence>MPRGQEKAQAPRFAYGGVCLSGYADLGEKTIEGELKEALYYVSGDVPKQDVEILNDMIGLTDVGVSAVGQVVSGQFYIDPPGFIECLDSNLPSQMRIIGYKCVTTTFHARNFCNQRRYLYLIPLLALDLSWHSDKEVVRASSGSE</sequence>
<reference evidence="2 3" key="1">
    <citation type="submission" date="2024-01" db="EMBL/GenBank/DDBJ databases">
        <title>The genomes of 5 underutilized Papilionoideae crops provide insights into root nodulation and disease resistance.</title>
        <authorList>
            <person name="Yuan L."/>
        </authorList>
    </citation>
    <scope>NUCLEOTIDE SEQUENCE [LARGE SCALE GENOMIC DNA]</scope>
    <source>
        <strain evidence="2">LY-2023</strain>
        <tissue evidence="2">Leaf</tissue>
    </source>
</reference>
<dbReference type="EMBL" id="JAYKXN010000008">
    <property type="protein sequence ID" value="KAK7265112.1"/>
    <property type="molecule type" value="Genomic_DNA"/>
</dbReference>
<gene>
    <name evidence="2" type="ORF">RJT34_32728</name>
</gene>
<keyword evidence="1" id="KW-0413">Isomerase</keyword>
<organism evidence="2 3">
    <name type="scientific">Clitoria ternatea</name>
    <name type="common">Butterfly pea</name>
    <dbReference type="NCBI Taxonomy" id="43366"/>
    <lineage>
        <taxon>Eukaryota</taxon>
        <taxon>Viridiplantae</taxon>
        <taxon>Streptophyta</taxon>
        <taxon>Embryophyta</taxon>
        <taxon>Tracheophyta</taxon>
        <taxon>Spermatophyta</taxon>
        <taxon>Magnoliopsida</taxon>
        <taxon>eudicotyledons</taxon>
        <taxon>Gunneridae</taxon>
        <taxon>Pentapetalae</taxon>
        <taxon>rosids</taxon>
        <taxon>fabids</taxon>
        <taxon>Fabales</taxon>
        <taxon>Fabaceae</taxon>
        <taxon>Papilionoideae</taxon>
        <taxon>50 kb inversion clade</taxon>
        <taxon>NPAAA clade</taxon>
        <taxon>indigoferoid/millettioid clade</taxon>
        <taxon>Phaseoleae</taxon>
        <taxon>Clitoria</taxon>
    </lineage>
</organism>
<name>A0AAN9EWJ4_CLITE</name>
<evidence type="ECO:0000256" key="1">
    <source>
        <dbReference type="ARBA" id="ARBA00023235"/>
    </source>
</evidence>
<dbReference type="InterPro" id="IPR020094">
    <property type="entry name" value="TruA/RsuA/RluB/E/F_N"/>
</dbReference>
<protein>
    <submittedName>
        <fullName evidence="2">Uncharacterized protein</fullName>
    </submittedName>
</protein>
<dbReference type="Proteomes" id="UP001359559">
    <property type="component" value="Unassembled WGS sequence"/>
</dbReference>
<dbReference type="GO" id="GO:0003723">
    <property type="term" value="F:RNA binding"/>
    <property type="evidence" value="ECO:0007669"/>
    <property type="project" value="InterPro"/>
</dbReference>
<dbReference type="GO" id="GO:0005634">
    <property type="term" value="C:nucleus"/>
    <property type="evidence" value="ECO:0007669"/>
    <property type="project" value="TreeGrafter"/>
</dbReference>
<dbReference type="PANTHER" id="PTHR11142">
    <property type="entry name" value="PSEUDOURIDYLATE SYNTHASE"/>
    <property type="match status" value="1"/>
</dbReference>
<dbReference type="InterPro" id="IPR001406">
    <property type="entry name" value="PsdUridine_synth_TruA"/>
</dbReference>
<dbReference type="PANTHER" id="PTHR11142:SF4">
    <property type="entry name" value="PSEUDOURIDYLATE SYNTHASE 1 HOMOLOG"/>
    <property type="match status" value="1"/>
</dbReference>
<proteinExistence type="predicted"/>
<keyword evidence="3" id="KW-1185">Reference proteome</keyword>
<comment type="caution">
    <text evidence="2">The sequence shown here is derived from an EMBL/GenBank/DDBJ whole genome shotgun (WGS) entry which is preliminary data.</text>
</comment>
<dbReference type="Gene3D" id="3.30.70.580">
    <property type="entry name" value="Pseudouridine synthase I, catalytic domain, N-terminal subdomain"/>
    <property type="match status" value="1"/>
</dbReference>
<dbReference type="GO" id="GO:0009982">
    <property type="term" value="F:pseudouridine synthase activity"/>
    <property type="evidence" value="ECO:0007669"/>
    <property type="project" value="InterPro"/>
</dbReference>
<accession>A0AAN9EWJ4</accession>
<evidence type="ECO:0000313" key="3">
    <source>
        <dbReference type="Proteomes" id="UP001359559"/>
    </source>
</evidence>
<dbReference type="GO" id="GO:0031119">
    <property type="term" value="P:tRNA pseudouridine synthesis"/>
    <property type="evidence" value="ECO:0007669"/>
    <property type="project" value="TreeGrafter"/>
</dbReference>
<dbReference type="InterPro" id="IPR020103">
    <property type="entry name" value="PsdUridine_synth_cat_dom_sf"/>
</dbReference>
<dbReference type="GO" id="GO:1990481">
    <property type="term" value="P:mRNA pseudouridine synthesis"/>
    <property type="evidence" value="ECO:0007669"/>
    <property type="project" value="TreeGrafter"/>
</dbReference>
<dbReference type="AlphaFoldDB" id="A0AAN9EWJ4"/>
<evidence type="ECO:0000313" key="2">
    <source>
        <dbReference type="EMBL" id="KAK7265112.1"/>
    </source>
</evidence>
<dbReference type="SUPFAM" id="SSF55120">
    <property type="entry name" value="Pseudouridine synthase"/>
    <property type="match status" value="1"/>
</dbReference>